<dbReference type="CDD" id="cd00093">
    <property type="entry name" value="HTH_XRE"/>
    <property type="match status" value="1"/>
</dbReference>
<sequence>MNEALRRALAHSQLTDTDVAAQVGVDPKTVRRWISGQKPHPRHRWAVADLVGVPENELWPEHRNPQEQAATTTEVRRIYPHRWAVPHEEWWRLFESAQHEISILVYSGLFLADDPGIRALLERKARSGVSVRILLGNPDSPHVQQRGVEEDIGEAMPAKIRNALVLYQPLLKTDGVELRLHDTVLYSSIYRADDELFVNQHIYGVPASTAPVLHIDDQVNHAMAATYLDSFERVWETAEIYYHS</sequence>
<accession>A0A543N928</accession>
<reference evidence="1 2" key="1">
    <citation type="submission" date="2019-06" db="EMBL/GenBank/DDBJ databases">
        <title>Sequencing the genomes of 1000 actinobacteria strains.</title>
        <authorList>
            <person name="Klenk H.-P."/>
        </authorList>
    </citation>
    <scope>NUCLEOTIDE SEQUENCE [LARGE SCALE GENOMIC DNA]</scope>
    <source>
        <strain evidence="1 2">DSM 45015</strain>
    </source>
</reference>
<name>A0A543N928_9ACTN</name>
<dbReference type="GO" id="GO:0003677">
    <property type="term" value="F:DNA binding"/>
    <property type="evidence" value="ECO:0007669"/>
    <property type="project" value="InterPro"/>
</dbReference>
<gene>
    <name evidence="1" type="ORF">FHX37_3670</name>
</gene>
<comment type="caution">
    <text evidence="1">The sequence shown here is derived from an EMBL/GenBank/DDBJ whole genome shotgun (WGS) entry which is preliminary data.</text>
</comment>
<dbReference type="Proteomes" id="UP000317422">
    <property type="component" value="Unassembled WGS sequence"/>
</dbReference>
<protein>
    <recommendedName>
        <fullName evidence="3">HTH cro/C1-type domain-containing protein</fullName>
    </recommendedName>
</protein>
<dbReference type="EMBL" id="VFQC01000002">
    <property type="protein sequence ID" value="TQN28336.1"/>
    <property type="molecule type" value="Genomic_DNA"/>
</dbReference>
<dbReference type="InterPro" id="IPR001387">
    <property type="entry name" value="Cro/C1-type_HTH"/>
</dbReference>
<evidence type="ECO:0008006" key="3">
    <source>
        <dbReference type="Google" id="ProtNLM"/>
    </source>
</evidence>
<organism evidence="1 2">
    <name type="scientific">Haloactinospora alba</name>
    <dbReference type="NCBI Taxonomy" id="405555"/>
    <lineage>
        <taxon>Bacteria</taxon>
        <taxon>Bacillati</taxon>
        <taxon>Actinomycetota</taxon>
        <taxon>Actinomycetes</taxon>
        <taxon>Streptosporangiales</taxon>
        <taxon>Nocardiopsidaceae</taxon>
        <taxon>Haloactinospora</taxon>
    </lineage>
</organism>
<proteinExistence type="predicted"/>
<dbReference type="SUPFAM" id="SSF47413">
    <property type="entry name" value="lambda repressor-like DNA-binding domains"/>
    <property type="match status" value="1"/>
</dbReference>
<keyword evidence="2" id="KW-1185">Reference proteome</keyword>
<dbReference type="SUPFAM" id="SSF56024">
    <property type="entry name" value="Phospholipase D/nuclease"/>
    <property type="match status" value="1"/>
</dbReference>
<dbReference type="RefSeq" id="WP_246062425.1">
    <property type="nucleotide sequence ID" value="NZ_VFQC01000002.1"/>
</dbReference>
<dbReference type="Gene3D" id="3.30.870.10">
    <property type="entry name" value="Endonuclease Chain A"/>
    <property type="match status" value="1"/>
</dbReference>
<evidence type="ECO:0000313" key="1">
    <source>
        <dbReference type="EMBL" id="TQN28336.1"/>
    </source>
</evidence>
<dbReference type="InterPro" id="IPR010982">
    <property type="entry name" value="Lambda_DNA-bd_dom_sf"/>
</dbReference>
<evidence type="ECO:0000313" key="2">
    <source>
        <dbReference type="Proteomes" id="UP000317422"/>
    </source>
</evidence>
<dbReference type="AlphaFoldDB" id="A0A543N928"/>
<dbReference type="Gene3D" id="1.10.260.40">
    <property type="entry name" value="lambda repressor-like DNA-binding domains"/>
    <property type="match status" value="1"/>
</dbReference>